<accession>A0A0A8ZKK2</accession>
<reference evidence="1" key="1">
    <citation type="submission" date="2014-09" db="EMBL/GenBank/DDBJ databases">
        <authorList>
            <person name="Magalhaes I.L.F."/>
            <person name="Oliveira U."/>
            <person name="Santos F.R."/>
            <person name="Vidigal T.H.D.A."/>
            <person name="Brescovit A.D."/>
            <person name="Santos A.J."/>
        </authorList>
    </citation>
    <scope>NUCLEOTIDE SEQUENCE</scope>
    <source>
        <tissue evidence="1">Shoot tissue taken approximately 20 cm above the soil surface</tissue>
    </source>
</reference>
<protein>
    <submittedName>
        <fullName evidence="1">Uncharacterized protein</fullName>
    </submittedName>
</protein>
<dbReference type="AlphaFoldDB" id="A0A0A8ZKK2"/>
<reference evidence="1" key="2">
    <citation type="journal article" date="2015" name="Data Brief">
        <title>Shoot transcriptome of the giant reed, Arundo donax.</title>
        <authorList>
            <person name="Barrero R.A."/>
            <person name="Guerrero F.D."/>
            <person name="Moolhuijzen P."/>
            <person name="Goolsby J.A."/>
            <person name="Tidwell J."/>
            <person name="Bellgard S.E."/>
            <person name="Bellgard M.I."/>
        </authorList>
    </citation>
    <scope>NUCLEOTIDE SEQUENCE</scope>
    <source>
        <tissue evidence="1">Shoot tissue taken approximately 20 cm above the soil surface</tissue>
    </source>
</reference>
<evidence type="ECO:0000313" key="1">
    <source>
        <dbReference type="EMBL" id="JAD37260.1"/>
    </source>
</evidence>
<name>A0A0A8ZKK2_ARUDO</name>
<proteinExistence type="predicted"/>
<dbReference type="EMBL" id="GBRH01260635">
    <property type="protein sequence ID" value="JAD37260.1"/>
    <property type="molecule type" value="Transcribed_RNA"/>
</dbReference>
<organism evidence="1">
    <name type="scientific">Arundo donax</name>
    <name type="common">Giant reed</name>
    <name type="synonym">Donax arundinaceus</name>
    <dbReference type="NCBI Taxonomy" id="35708"/>
    <lineage>
        <taxon>Eukaryota</taxon>
        <taxon>Viridiplantae</taxon>
        <taxon>Streptophyta</taxon>
        <taxon>Embryophyta</taxon>
        <taxon>Tracheophyta</taxon>
        <taxon>Spermatophyta</taxon>
        <taxon>Magnoliopsida</taxon>
        <taxon>Liliopsida</taxon>
        <taxon>Poales</taxon>
        <taxon>Poaceae</taxon>
        <taxon>PACMAD clade</taxon>
        <taxon>Arundinoideae</taxon>
        <taxon>Arundineae</taxon>
        <taxon>Arundo</taxon>
    </lineage>
</organism>
<sequence>MPCHPDGMALRKAKDVGLLYPPLQCWPIDDILMQLVQVMTEITICFS</sequence>